<evidence type="ECO:0000256" key="1">
    <source>
        <dbReference type="ARBA" id="ARBA00004141"/>
    </source>
</evidence>
<gene>
    <name evidence="6" type="ORF">HZF05_05530</name>
</gene>
<reference evidence="6 7" key="1">
    <citation type="submission" date="2020-07" db="EMBL/GenBank/DDBJ databases">
        <authorList>
            <person name="Sun Q."/>
        </authorList>
    </citation>
    <scope>NUCLEOTIDE SEQUENCE [LARGE SCALE GENOMIC DNA]</scope>
    <source>
        <strain evidence="6 7">CGMCC 1.13654</strain>
    </source>
</reference>
<accession>A0A838L227</accession>
<keyword evidence="2 5" id="KW-0812">Transmembrane</keyword>
<name>A0A838L227_9SPHN</name>
<dbReference type="Proteomes" id="UP000570166">
    <property type="component" value="Unassembled WGS sequence"/>
</dbReference>
<feature type="transmembrane region" description="Helical" evidence="5">
    <location>
        <begin position="133"/>
        <end position="164"/>
    </location>
</feature>
<feature type="transmembrane region" description="Helical" evidence="5">
    <location>
        <begin position="200"/>
        <end position="219"/>
    </location>
</feature>
<feature type="transmembrane region" description="Helical" evidence="5">
    <location>
        <begin position="95"/>
        <end position="121"/>
    </location>
</feature>
<dbReference type="PANTHER" id="PTHR43483">
    <property type="entry name" value="MEMBRANE TRANSPORTER PROTEIN HI_0806-RELATED"/>
    <property type="match status" value="1"/>
</dbReference>
<dbReference type="InterPro" id="IPR002781">
    <property type="entry name" value="TM_pro_TauE-like"/>
</dbReference>
<organism evidence="6 7">
    <name type="scientific">Sphingomonas chungangi</name>
    <dbReference type="NCBI Taxonomy" id="2683589"/>
    <lineage>
        <taxon>Bacteria</taxon>
        <taxon>Pseudomonadati</taxon>
        <taxon>Pseudomonadota</taxon>
        <taxon>Alphaproteobacteria</taxon>
        <taxon>Sphingomonadales</taxon>
        <taxon>Sphingomonadaceae</taxon>
        <taxon>Sphingomonas</taxon>
    </lineage>
</organism>
<evidence type="ECO:0000313" key="6">
    <source>
        <dbReference type="EMBL" id="MBA2933553.1"/>
    </source>
</evidence>
<evidence type="ECO:0000256" key="4">
    <source>
        <dbReference type="ARBA" id="ARBA00023136"/>
    </source>
</evidence>
<dbReference type="Pfam" id="PF01925">
    <property type="entry name" value="TauE"/>
    <property type="match status" value="1"/>
</dbReference>
<sequence length="250" mass="25853">MAGYVTLGAITNFFDTFGIGSFATTTVALKSFRLTDDRNIPGTLIVGHALPVFAQAAVFIAAVKVDRVTLTLMIVAAVVGAWLGAMLLPKTSVRVIRLCIGLALLVASAMMVLTNLGWLPLGGDATGLTGVRLAAAVGGNVLLGMLMVFGVGLYGPCMILVSLLGMNTAAAFPIMMGSCAVLMPVSAARIIRSSAFDRSVAIGLAAGGVPAVLVAALVVRSLPTMILRWIVVVVGYLGCRFLKTARRQST</sequence>
<keyword evidence="3 5" id="KW-1133">Transmembrane helix</keyword>
<evidence type="ECO:0000256" key="3">
    <source>
        <dbReference type="ARBA" id="ARBA00022989"/>
    </source>
</evidence>
<evidence type="ECO:0000256" key="5">
    <source>
        <dbReference type="RuleBase" id="RU363041"/>
    </source>
</evidence>
<feature type="transmembrane region" description="Helical" evidence="5">
    <location>
        <begin position="170"/>
        <end position="188"/>
    </location>
</feature>
<proteinExistence type="inferred from homology"/>
<comment type="caution">
    <text evidence="6">The sequence shown here is derived from an EMBL/GenBank/DDBJ whole genome shotgun (WGS) entry which is preliminary data.</text>
</comment>
<dbReference type="EMBL" id="JACEIB010000003">
    <property type="protein sequence ID" value="MBA2933553.1"/>
    <property type="molecule type" value="Genomic_DNA"/>
</dbReference>
<evidence type="ECO:0000313" key="7">
    <source>
        <dbReference type="Proteomes" id="UP000570166"/>
    </source>
</evidence>
<dbReference type="GO" id="GO:0005886">
    <property type="term" value="C:plasma membrane"/>
    <property type="evidence" value="ECO:0007669"/>
    <property type="project" value="UniProtKB-SubCell"/>
</dbReference>
<dbReference type="PANTHER" id="PTHR43483:SF3">
    <property type="entry name" value="MEMBRANE TRANSPORTER PROTEIN HI_0806-RELATED"/>
    <property type="match status" value="1"/>
</dbReference>
<comment type="similarity">
    <text evidence="5">Belongs to the 4-toluene sulfonate uptake permease (TSUP) (TC 2.A.102) family.</text>
</comment>
<dbReference type="RefSeq" id="WP_160363373.1">
    <property type="nucleotide sequence ID" value="NZ_JACEIB010000003.1"/>
</dbReference>
<protein>
    <recommendedName>
        <fullName evidence="5">Probable membrane transporter protein</fullName>
    </recommendedName>
</protein>
<dbReference type="AlphaFoldDB" id="A0A838L227"/>
<comment type="subcellular location">
    <subcellularLocation>
        <location evidence="5">Cell membrane</location>
        <topology evidence="5">Multi-pass membrane protein</topology>
    </subcellularLocation>
    <subcellularLocation>
        <location evidence="1">Membrane</location>
        <topology evidence="1">Multi-pass membrane protein</topology>
    </subcellularLocation>
</comment>
<keyword evidence="5" id="KW-1003">Cell membrane</keyword>
<keyword evidence="4 5" id="KW-0472">Membrane</keyword>
<feature type="transmembrane region" description="Helical" evidence="5">
    <location>
        <begin position="70"/>
        <end position="89"/>
    </location>
</feature>
<evidence type="ECO:0000256" key="2">
    <source>
        <dbReference type="ARBA" id="ARBA00022692"/>
    </source>
</evidence>
<keyword evidence="7" id="KW-1185">Reference proteome</keyword>
<feature type="transmembrane region" description="Helical" evidence="5">
    <location>
        <begin position="40"/>
        <end position="63"/>
    </location>
</feature>
<feature type="transmembrane region" description="Helical" evidence="5">
    <location>
        <begin position="225"/>
        <end position="242"/>
    </location>
</feature>